<dbReference type="Gene3D" id="3.30.9.10">
    <property type="entry name" value="D-Amino Acid Oxidase, subunit A, domain 2"/>
    <property type="match status" value="1"/>
</dbReference>
<reference evidence="16" key="1">
    <citation type="submission" date="2025-08" db="UniProtKB">
        <authorList>
            <consortium name="Ensembl"/>
        </authorList>
    </citation>
    <scope>IDENTIFICATION</scope>
</reference>
<gene>
    <name evidence="16" type="primary">PIPOX</name>
</gene>
<evidence type="ECO:0000256" key="4">
    <source>
        <dbReference type="ARBA" id="ARBA00022630"/>
    </source>
</evidence>
<dbReference type="GO" id="GO:0050031">
    <property type="term" value="F:L-pipecolate oxidase activity"/>
    <property type="evidence" value="ECO:0007669"/>
    <property type="project" value="UniProtKB-EC"/>
</dbReference>
<protein>
    <recommendedName>
        <fullName evidence="11">Peroxisomal sarcosine oxidase</fullName>
        <ecNumber evidence="3">1.5.3.1</ecNumber>
        <ecNumber evidence="10">1.5.3.7</ecNumber>
    </recommendedName>
    <alternativeName>
        <fullName evidence="12">L-pipecolate oxidase</fullName>
    </alternativeName>
    <alternativeName>
        <fullName evidence="13">L-pipecolic acid oxidase</fullName>
    </alternativeName>
</protein>
<dbReference type="GO" id="GO:0005777">
    <property type="term" value="C:peroxisome"/>
    <property type="evidence" value="ECO:0007669"/>
    <property type="project" value="TreeGrafter"/>
</dbReference>
<evidence type="ECO:0000256" key="3">
    <source>
        <dbReference type="ARBA" id="ARBA00012769"/>
    </source>
</evidence>
<evidence type="ECO:0000313" key="17">
    <source>
        <dbReference type="Proteomes" id="UP000694420"/>
    </source>
</evidence>
<organism evidence="16 17">
    <name type="scientific">Nothoprocta perdicaria</name>
    <name type="common">Chilean tinamou</name>
    <name type="synonym">Crypturus perdicarius</name>
    <dbReference type="NCBI Taxonomy" id="30464"/>
    <lineage>
        <taxon>Eukaryota</taxon>
        <taxon>Metazoa</taxon>
        <taxon>Chordata</taxon>
        <taxon>Craniata</taxon>
        <taxon>Vertebrata</taxon>
        <taxon>Euteleostomi</taxon>
        <taxon>Archelosauria</taxon>
        <taxon>Archosauria</taxon>
        <taxon>Dinosauria</taxon>
        <taxon>Saurischia</taxon>
        <taxon>Theropoda</taxon>
        <taxon>Coelurosauria</taxon>
        <taxon>Aves</taxon>
        <taxon>Palaeognathae</taxon>
        <taxon>Tinamiformes</taxon>
        <taxon>Tinamidae</taxon>
        <taxon>Nothoprocta</taxon>
    </lineage>
</organism>
<dbReference type="Gene3D" id="3.50.50.60">
    <property type="entry name" value="FAD/NAD(P)-binding domain"/>
    <property type="match status" value="1"/>
</dbReference>
<evidence type="ECO:0000256" key="14">
    <source>
        <dbReference type="SAM" id="MobiDB-lite"/>
    </source>
</evidence>
<evidence type="ECO:0000256" key="2">
    <source>
        <dbReference type="ARBA" id="ARBA00010989"/>
    </source>
</evidence>
<dbReference type="PANTHER" id="PTHR10961">
    <property type="entry name" value="PEROXISOMAL SARCOSINE OXIDASE"/>
    <property type="match status" value="1"/>
</dbReference>
<evidence type="ECO:0000256" key="12">
    <source>
        <dbReference type="ARBA" id="ARBA00082030"/>
    </source>
</evidence>
<comment type="catalytic activity">
    <reaction evidence="8">
        <text>sarcosine + O2 + H2O = formaldehyde + glycine + H2O2</text>
        <dbReference type="Rhea" id="RHEA:13313"/>
        <dbReference type="ChEBI" id="CHEBI:15377"/>
        <dbReference type="ChEBI" id="CHEBI:15379"/>
        <dbReference type="ChEBI" id="CHEBI:16240"/>
        <dbReference type="ChEBI" id="CHEBI:16842"/>
        <dbReference type="ChEBI" id="CHEBI:57305"/>
        <dbReference type="ChEBI" id="CHEBI:57433"/>
        <dbReference type="EC" id="1.5.3.1"/>
    </reaction>
</comment>
<keyword evidence="5" id="KW-0274">FAD</keyword>
<evidence type="ECO:0000259" key="15">
    <source>
        <dbReference type="Pfam" id="PF01266"/>
    </source>
</evidence>
<dbReference type="InterPro" id="IPR036188">
    <property type="entry name" value="FAD/NAD-bd_sf"/>
</dbReference>
<evidence type="ECO:0000256" key="10">
    <source>
        <dbReference type="ARBA" id="ARBA00066548"/>
    </source>
</evidence>
<dbReference type="Proteomes" id="UP000694420">
    <property type="component" value="Unplaced"/>
</dbReference>
<dbReference type="EC" id="1.5.3.7" evidence="10"/>
<dbReference type="SUPFAM" id="SSF54373">
    <property type="entry name" value="FAD-linked reductases, C-terminal domain"/>
    <property type="match status" value="1"/>
</dbReference>
<dbReference type="EC" id="1.5.3.1" evidence="3"/>
<comment type="similarity">
    <text evidence="2">Belongs to the MSOX/MTOX family.</text>
</comment>
<sequence>MAAADEPCYDAIVIGAGIQGSFAAYHLAERGRATLLLEQFPLPHSRGSSHGQSRIIRSAHVQQHYARMMPESYRLWQRLEARAGTRLYRQTGLLVLGAPGERRFEQWRRAAARPRGPPAAPSPQMAARKLLVLFGSQTGTAQDAAERIGREQFLRSGGVLRDGEKVLAVEPGCPLVVSTAGGRYRARRLVVAAGAWSRELLEPLGLWLPLQVTGGWGQGGAGGAPSGPSPGALGEPGRPPPTSCTPQVCYHHGSPVDPDQRDLPDSRPDVSVLRSFVRRFLPALEPEPALLESCLYTNTPDEDFILDRHPKHSNIVIGAGFSGHGFKLAPVVGKLLCELSLGEEPSYSTEPFRIGRFPGALRAAL</sequence>
<name>A0A8C6ZKA1_NOTPE</name>
<dbReference type="PANTHER" id="PTHR10961:SF46">
    <property type="entry name" value="PEROXISOMAL SARCOSINE OXIDASE"/>
    <property type="match status" value="1"/>
</dbReference>
<evidence type="ECO:0000256" key="9">
    <source>
        <dbReference type="ARBA" id="ARBA00055924"/>
    </source>
</evidence>
<dbReference type="SUPFAM" id="SSF51905">
    <property type="entry name" value="FAD/NAD(P)-binding domain"/>
    <property type="match status" value="1"/>
</dbReference>
<evidence type="ECO:0000256" key="6">
    <source>
        <dbReference type="ARBA" id="ARBA00023002"/>
    </source>
</evidence>
<dbReference type="GO" id="GO:0033514">
    <property type="term" value="P:L-lysine catabolic process to acetyl-CoA via L-pipecolate"/>
    <property type="evidence" value="ECO:0007669"/>
    <property type="project" value="TreeGrafter"/>
</dbReference>
<proteinExistence type="inferred from homology"/>
<dbReference type="InterPro" id="IPR045170">
    <property type="entry name" value="MTOX"/>
</dbReference>
<comment type="function">
    <text evidence="9">Metabolizes sarcosine, L-pipecolic acid and L-proline.</text>
</comment>
<comment type="catalytic activity">
    <reaction evidence="7">
        <text>L-pipecolate + O2 = L-1-piperideine-6-carboxylate + H2O2 + H(+)</text>
        <dbReference type="Rhea" id="RHEA:11992"/>
        <dbReference type="ChEBI" id="CHEBI:15378"/>
        <dbReference type="ChEBI" id="CHEBI:15379"/>
        <dbReference type="ChEBI" id="CHEBI:16240"/>
        <dbReference type="ChEBI" id="CHEBI:58769"/>
        <dbReference type="ChEBI" id="CHEBI:61185"/>
        <dbReference type="EC" id="1.5.3.7"/>
    </reaction>
</comment>
<keyword evidence="17" id="KW-1185">Reference proteome</keyword>
<comment type="cofactor">
    <cofactor evidence="1">
        <name>FAD</name>
        <dbReference type="ChEBI" id="CHEBI:57692"/>
    </cofactor>
</comment>
<dbReference type="AlphaFoldDB" id="A0A8C6ZKA1"/>
<dbReference type="InterPro" id="IPR006076">
    <property type="entry name" value="FAD-dep_OxRdtase"/>
</dbReference>
<dbReference type="Pfam" id="PF01266">
    <property type="entry name" value="DAO"/>
    <property type="match status" value="1"/>
</dbReference>
<accession>A0A8C6ZKA1</accession>
<evidence type="ECO:0000256" key="11">
    <source>
        <dbReference type="ARBA" id="ARBA00070200"/>
    </source>
</evidence>
<evidence type="ECO:0000313" key="16">
    <source>
        <dbReference type="Ensembl" id="ENSNPEP00000014695.1"/>
    </source>
</evidence>
<dbReference type="GO" id="GO:0008115">
    <property type="term" value="F:sarcosine oxidase activity"/>
    <property type="evidence" value="ECO:0007669"/>
    <property type="project" value="UniProtKB-EC"/>
</dbReference>
<keyword evidence="6" id="KW-0560">Oxidoreductase</keyword>
<evidence type="ECO:0000256" key="7">
    <source>
        <dbReference type="ARBA" id="ARBA00051859"/>
    </source>
</evidence>
<dbReference type="Ensembl" id="ENSNPET00000015054.1">
    <property type="protein sequence ID" value="ENSNPEP00000014695.1"/>
    <property type="gene ID" value="ENSNPEG00000010977.1"/>
</dbReference>
<evidence type="ECO:0000256" key="5">
    <source>
        <dbReference type="ARBA" id="ARBA00022827"/>
    </source>
</evidence>
<dbReference type="FunFam" id="3.50.50.60:FF:000189">
    <property type="entry name" value="Monomeric sarcosine oxidase"/>
    <property type="match status" value="1"/>
</dbReference>
<feature type="region of interest" description="Disordered" evidence="14">
    <location>
        <begin position="218"/>
        <end position="246"/>
    </location>
</feature>
<evidence type="ECO:0000256" key="8">
    <source>
        <dbReference type="ARBA" id="ARBA00052742"/>
    </source>
</evidence>
<keyword evidence="4" id="KW-0285">Flavoprotein</keyword>
<reference evidence="16" key="2">
    <citation type="submission" date="2025-09" db="UniProtKB">
        <authorList>
            <consortium name="Ensembl"/>
        </authorList>
    </citation>
    <scope>IDENTIFICATION</scope>
</reference>
<dbReference type="GO" id="GO:0050660">
    <property type="term" value="F:flavin adenine dinucleotide binding"/>
    <property type="evidence" value="ECO:0007669"/>
    <property type="project" value="InterPro"/>
</dbReference>
<evidence type="ECO:0000256" key="13">
    <source>
        <dbReference type="ARBA" id="ARBA00082118"/>
    </source>
</evidence>
<feature type="domain" description="FAD dependent oxidoreductase" evidence="15">
    <location>
        <begin position="10"/>
        <end position="339"/>
    </location>
</feature>
<evidence type="ECO:0000256" key="1">
    <source>
        <dbReference type="ARBA" id="ARBA00001974"/>
    </source>
</evidence>